<dbReference type="SUPFAM" id="SSF56024">
    <property type="entry name" value="Phospholipase D/nuclease"/>
    <property type="match status" value="1"/>
</dbReference>
<dbReference type="InterPro" id="IPR021835">
    <property type="entry name" value="DUF3427"/>
</dbReference>
<dbReference type="CDD" id="cd18799">
    <property type="entry name" value="SF2_C_EcoAI-like"/>
    <property type="match status" value="1"/>
</dbReference>
<dbReference type="Pfam" id="PF11907">
    <property type="entry name" value="DUF3427"/>
    <property type="match status" value="1"/>
</dbReference>
<dbReference type="InterPro" id="IPR050742">
    <property type="entry name" value="Helicase_Restrict-Modif_Enz"/>
</dbReference>
<dbReference type="Pfam" id="PF04851">
    <property type="entry name" value="ResIII"/>
    <property type="match status" value="1"/>
</dbReference>
<organism evidence="4 5">
    <name type="scientific">Lactiplantibacillus plajomi</name>
    <dbReference type="NCBI Taxonomy" id="1457217"/>
    <lineage>
        <taxon>Bacteria</taxon>
        <taxon>Bacillati</taxon>
        <taxon>Bacillota</taxon>
        <taxon>Bacilli</taxon>
        <taxon>Lactobacillales</taxon>
        <taxon>Lactobacillaceae</taxon>
        <taxon>Lactiplantibacillus</taxon>
    </lineage>
</organism>
<dbReference type="InterPro" id="IPR058403">
    <property type="entry name" value="DUF8090"/>
</dbReference>
<gene>
    <name evidence="4" type="ORF">ACFFGS_10105</name>
</gene>
<dbReference type="Proteomes" id="UP001589855">
    <property type="component" value="Unassembled WGS sequence"/>
</dbReference>
<evidence type="ECO:0000259" key="1">
    <source>
        <dbReference type="PROSITE" id="PS50035"/>
    </source>
</evidence>
<dbReference type="RefSeq" id="WP_137644961.1">
    <property type="nucleotide sequence ID" value="NZ_BAABRM010000009.1"/>
</dbReference>
<dbReference type="PANTHER" id="PTHR47396">
    <property type="entry name" value="TYPE I RESTRICTION ENZYME ECOKI R PROTEIN"/>
    <property type="match status" value="1"/>
</dbReference>
<dbReference type="CDD" id="cd09204">
    <property type="entry name" value="PLDc_N_DEXD_b2"/>
    <property type="match status" value="1"/>
</dbReference>
<evidence type="ECO:0000313" key="5">
    <source>
        <dbReference type="Proteomes" id="UP001589855"/>
    </source>
</evidence>
<proteinExistence type="predicted"/>
<dbReference type="CDD" id="cd18032">
    <property type="entry name" value="DEXHc_RE_I_III_res"/>
    <property type="match status" value="1"/>
</dbReference>
<dbReference type="Gene3D" id="3.30.870.10">
    <property type="entry name" value="Endonuclease Chain A"/>
    <property type="match status" value="1"/>
</dbReference>
<dbReference type="Pfam" id="PF13091">
    <property type="entry name" value="PLDc_2"/>
    <property type="match status" value="1"/>
</dbReference>
<protein>
    <submittedName>
        <fullName evidence="4">DUF3427 domain-containing protein</fullName>
    </submittedName>
</protein>
<dbReference type="EMBL" id="JBHLUK010000072">
    <property type="protein sequence ID" value="MFC0424472.1"/>
    <property type="molecule type" value="Genomic_DNA"/>
</dbReference>
<dbReference type="SMART" id="SM00490">
    <property type="entry name" value="HELICc"/>
    <property type="match status" value="1"/>
</dbReference>
<dbReference type="PROSITE" id="PS50035">
    <property type="entry name" value="PLD"/>
    <property type="match status" value="1"/>
</dbReference>
<comment type="caution">
    <text evidence="4">The sequence shown here is derived from an EMBL/GenBank/DDBJ whole genome shotgun (WGS) entry which is preliminary data.</text>
</comment>
<dbReference type="SUPFAM" id="SSF52540">
    <property type="entry name" value="P-loop containing nucleoside triphosphate hydrolases"/>
    <property type="match status" value="1"/>
</dbReference>
<dbReference type="SMART" id="SM00487">
    <property type="entry name" value="DEXDc"/>
    <property type="match status" value="1"/>
</dbReference>
<feature type="domain" description="PLD phosphodiesterase" evidence="1">
    <location>
        <begin position="116"/>
        <end position="148"/>
    </location>
</feature>
<dbReference type="InterPro" id="IPR025202">
    <property type="entry name" value="PLD-like_dom"/>
</dbReference>
<dbReference type="InterPro" id="IPR006935">
    <property type="entry name" value="Helicase/UvrB_N"/>
</dbReference>
<evidence type="ECO:0000259" key="2">
    <source>
        <dbReference type="PROSITE" id="PS51192"/>
    </source>
</evidence>
<feature type="domain" description="Helicase C-terminal" evidence="3">
    <location>
        <begin position="458"/>
        <end position="610"/>
    </location>
</feature>
<sequence>MNLTETQRRITRSLSNGFVDQRFEGTEFLMPRFIYNNAGDSMLMHLERELDHCSSFTFVIAFVTESALAALKVKLADLARHNIQGRILTADYLTFNAPKAFQELLKFENIEVRIADSKAFHAKGYIFDHADEQYQSVIIGSSNLTSGALMRNYEWNVKFTSHDNGVLTDKLISEVEKEWDAAQPLTNKWIDQYRIRYASKPKVSREELLDDSSPQYLIGDGDIKPNDMQRDALSSLDEVRKKGEHRALVISATGTGKTYLGALDVKNFQPKRFLYIVHREQILKKTVKSFQDVLWPKYLKKYGELYGKQTRTKFEAEFGIISGNDKNFSAKYLFATIQTLSRDEQLTRFSSNYFDYILIDEVHRAGASSYQKVVDHFSPNFLLGMTATPERMDDFNLYEMFDYNIAYEIRLQVALDADMLCPFRYIGITDYERDGEVIDDPSNLKWLVSEERVNYVVKQTEYYGYSGEVLRGLIFCSRTDEAYDLASALSARGYPSEAITGSTPQDQRDAIVQQLENDEISYIITVDVFNEGVDIPCVNQIVMLRNTQSSIVFVQQLGRGLRKFQGKDFVTVIDFIGNYKNNYLIPIALTGDKSRSKNNARDDLELKQVSGISTISFSEIAKERIYNSINNTALDSLKVLRDDYQDLKNRLGRIPLLTDFQQHGTVDSMVFANRFNNYYQFLLKMKEDIHLSFNEEAILSFISLELMNGKRTVELFLLQQLIKNYGQLDEQKFEILIQHENIFFDDTVKHSVSRVLSLDFFTTANQKKYGDNSAVISEAGYYRLNSDILAALDSNPWFKRLIEDAISVGLLRAKDCHYMTNQRFTLYQRYTRKDVCRLLGWENDVSSTVYGYRIRQQACPIFVTYSKSDEIEDSIKYEDRFINADIFQWYTRHNVKIDSKEVQSILDPTTTIHLFIKKSDDEGSDFYYFGEVTVESYKQETFQAKDKVEPIVKMLLRLKQQARYDKYLLFEK</sequence>
<dbReference type="Pfam" id="PF00271">
    <property type="entry name" value="Helicase_C"/>
    <property type="match status" value="1"/>
</dbReference>
<accession>A0ABV6K4U8</accession>
<dbReference type="InterPro" id="IPR014001">
    <property type="entry name" value="Helicase_ATP-bd"/>
</dbReference>
<dbReference type="Gene3D" id="3.40.50.300">
    <property type="entry name" value="P-loop containing nucleotide triphosphate hydrolases"/>
    <property type="match status" value="2"/>
</dbReference>
<evidence type="ECO:0000313" key="4">
    <source>
        <dbReference type="EMBL" id="MFC0424472.1"/>
    </source>
</evidence>
<dbReference type="InterPro" id="IPR001650">
    <property type="entry name" value="Helicase_C-like"/>
</dbReference>
<dbReference type="InterPro" id="IPR001736">
    <property type="entry name" value="PLipase_D/transphosphatidylase"/>
</dbReference>
<dbReference type="PROSITE" id="PS51194">
    <property type="entry name" value="HELICASE_CTER"/>
    <property type="match status" value="1"/>
</dbReference>
<keyword evidence="5" id="KW-1185">Reference proteome</keyword>
<feature type="domain" description="Helicase ATP-binding" evidence="2">
    <location>
        <begin position="238"/>
        <end position="407"/>
    </location>
</feature>
<name>A0ABV6K4U8_9LACO</name>
<dbReference type="PROSITE" id="PS51192">
    <property type="entry name" value="HELICASE_ATP_BIND_1"/>
    <property type="match status" value="1"/>
</dbReference>
<dbReference type="PANTHER" id="PTHR47396:SF1">
    <property type="entry name" value="ATP-DEPENDENT HELICASE IRC3-RELATED"/>
    <property type="match status" value="1"/>
</dbReference>
<reference evidence="4 5" key="1">
    <citation type="submission" date="2024-09" db="EMBL/GenBank/DDBJ databases">
        <authorList>
            <person name="Sun Q."/>
            <person name="Mori K."/>
        </authorList>
    </citation>
    <scope>NUCLEOTIDE SEQUENCE [LARGE SCALE GENOMIC DNA]</scope>
    <source>
        <strain evidence="4 5">TBRC 4575</strain>
    </source>
</reference>
<dbReference type="InterPro" id="IPR027417">
    <property type="entry name" value="P-loop_NTPase"/>
</dbReference>
<evidence type="ECO:0000259" key="3">
    <source>
        <dbReference type="PROSITE" id="PS51194"/>
    </source>
</evidence>
<dbReference type="Pfam" id="PF26350">
    <property type="entry name" value="DUF8090"/>
    <property type="match status" value="1"/>
</dbReference>